<dbReference type="InterPro" id="IPR017853">
    <property type="entry name" value="GH"/>
</dbReference>
<evidence type="ECO:0000256" key="2">
    <source>
        <dbReference type="ARBA" id="ARBA00022801"/>
    </source>
</evidence>
<comment type="caution">
    <text evidence="7">The sequence shown here is derived from an EMBL/GenBank/DDBJ whole genome shotgun (WGS) entry which is preliminary data.</text>
</comment>
<keyword evidence="2 4" id="KW-0378">Hydrolase</keyword>
<sequence>MKKLFLPALFAAAFIACSSDGGATQASLSSASTSTSSGTAEFVPVPVDYSAGRAMNARLGRGINLGNSWDSGDSTGAPDWFNFGFGVDLDDGWGNPIDDGDFKLLKDAGFNSIRLPVRWQQNSNILTHEINAERMAGVIQDVNLAIEAGLAVIMDFHWYKEIEEAAKMYPTDPSLWAMHKEHFLALWAQVASVFNNYPDSLLAFDIYNEPAMKAELMNDLLLSAYQVIRAAAPNKTIIFQSNQMAKFHQIGELRLPQDGNIIFSGHYYEPYTFSHEGHGYKCVGDNSYANTAKQDFTKYVALATQYYPDVNGGHIPMNMGEFGIAAGSRSSCGSDGPSDLRWALWNKKTVAAAEEAGFSWHYWGFTKVGGFEAYDRENAKWYPGAREAFFQN</sequence>
<dbReference type="PROSITE" id="PS51257">
    <property type="entry name" value="PROKAR_LIPOPROTEIN"/>
    <property type="match status" value="1"/>
</dbReference>
<dbReference type="InterPro" id="IPR050386">
    <property type="entry name" value="Glycosyl_hydrolase_5"/>
</dbReference>
<feature type="signal peptide" evidence="5">
    <location>
        <begin position="1"/>
        <end position="18"/>
    </location>
</feature>
<comment type="similarity">
    <text evidence="4">Belongs to the glycosyl hydrolase 5 (cellulase A) family.</text>
</comment>
<dbReference type="EMBL" id="QGHD01000002">
    <property type="protein sequence ID" value="PWL03964.1"/>
    <property type="molecule type" value="Genomic_DNA"/>
</dbReference>
<evidence type="ECO:0000256" key="3">
    <source>
        <dbReference type="ARBA" id="ARBA00023295"/>
    </source>
</evidence>
<dbReference type="PANTHER" id="PTHR31297">
    <property type="entry name" value="GLUCAN ENDO-1,6-BETA-GLUCOSIDASE B"/>
    <property type="match status" value="1"/>
</dbReference>
<evidence type="ECO:0000256" key="5">
    <source>
        <dbReference type="SAM" id="SignalP"/>
    </source>
</evidence>
<evidence type="ECO:0000313" key="7">
    <source>
        <dbReference type="EMBL" id="PWL03964.1"/>
    </source>
</evidence>
<organism evidence="7 8">
    <name type="scientific">Hallerella porci</name>
    <dbReference type="NCBI Taxonomy" id="1945871"/>
    <lineage>
        <taxon>Bacteria</taxon>
        <taxon>Pseudomonadati</taxon>
        <taxon>Fibrobacterota</taxon>
        <taxon>Fibrobacteria</taxon>
        <taxon>Fibrobacterales</taxon>
        <taxon>Fibrobacteraceae</taxon>
        <taxon>Hallerella</taxon>
    </lineage>
</organism>
<evidence type="ECO:0000256" key="1">
    <source>
        <dbReference type="ARBA" id="ARBA00022729"/>
    </source>
</evidence>
<gene>
    <name evidence="7" type="ORF">B0H50_102136</name>
</gene>
<feature type="domain" description="Glycoside hydrolase family 5" evidence="6">
    <location>
        <begin position="86"/>
        <end position="364"/>
    </location>
</feature>
<proteinExistence type="inferred from homology"/>
<dbReference type="SUPFAM" id="SSF51445">
    <property type="entry name" value="(Trans)glycosidases"/>
    <property type="match status" value="1"/>
</dbReference>
<reference evidence="7 8" key="1">
    <citation type="submission" date="2018-05" db="EMBL/GenBank/DDBJ databases">
        <title>Animal gut microbial communities from fecal samples from Wisconsin, USA.</title>
        <authorList>
            <person name="Neumann A."/>
        </authorList>
    </citation>
    <scope>NUCLEOTIDE SEQUENCE [LARGE SCALE GENOMIC DNA]</scope>
    <source>
        <strain evidence="7 8">UWS4</strain>
    </source>
</reference>
<keyword evidence="3 4" id="KW-0326">Glycosidase</keyword>
<feature type="chain" id="PRO_5047073342" evidence="5">
    <location>
        <begin position="19"/>
        <end position="392"/>
    </location>
</feature>
<dbReference type="Gene3D" id="3.20.20.80">
    <property type="entry name" value="Glycosidases"/>
    <property type="match status" value="1"/>
</dbReference>
<dbReference type="Pfam" id="PF00150">
    <property type="entry name" value="Cellulase"/>
    <property type="match status" value="1"/>
</dbReference>
<name>A0ABX5LNI0_9BACT</name>
<dbReference type="Proteomes" id="UP000245523">
    <property type="component" value="Unassembled WGS sequence"/>
</dbReference>
<dbReference type="PANTHER" id="PTHR31297:SF17">
    <property type="entry name" value="ENDOGLUCANASE"/>
    <property type="match status" value="1"/>
</dbReference>
<accession>A0ABX5LNI0</accession>
<dbReference type="InterPro" id="IPR001547">
    <property type="entry name" value="Glyco_hydro_5"/>
</dbReference>
<evidence type="ECO:0000259" key="6">
    <source>
        <dbReference type="Pfam" id="PF00150"/>
    </source>
</evidence>
<protein>
    <submittedName>
        <fullName evidence="7">Endoglucanase</fullName>
    </submittedName>
</protein>
<keyword evidence="8" id="KW-1185">Reference proteome</keyword>
<evidence type="ECO:0000256" key="4">
    <source>
        <dbReference type="RuleBase" id="RU361153"/>
    </source>
</evidence>
<keyword evidence="1 5" id="KW-0732">Signal</keyword>
<dbReference type="RefSeq" id="WP_109587179.1">
    <property type="nucleotide sequence ID" value="NZ_JAXEIU010000031.1"/>
</dbReference>
<evidence type="ECO:0000313" key="8">
    <source>
        <dbReference type="Proteomes" id="UP000245523"/>
    </source>
</evidence>